<keyword evidence="4 6" id="KW-1133">Transmembrane helix</keyword>
<dbReference type="CDD" id="cd18773">
    <property type="entry name" value="PDC1_HK_sensor"/>
    <property type="match status" value="1"/>
</dbReference>
<evidence type="ECO:0000256" key="3">
    <source>
        <dbReference type="ARBA" id="ARBA00022692"/>
    </source>
</evidence>
<dbReference type="GO" id="GO:0005886">
    <property type="term" value="C:plasma membrane"/>
    <property type="evidence" value="ECO:0007669"/>
    <property type="project" value="UniProtKB-SubCell"/>
</dbReference>
<comment type="caution">
    <text evidence="8">The sequence shown here is derived from an EMBL/GenBank/DDBJ whole genome shotgun (WGS) entry which is preliminary data.</text>
</comment>
<dbReference type="InterPro" id="IPR000160">
    <property type="entry name" value="GGDEF_dom"/>
</dbReference>
<feature type="domain" description="GGDEF" evidence="7">
    <location>
        <begin position="386"/>
        <end position="516"/>
    </location>
</feature>
<dbReference type="PANTHER" id="PTHR45138">
    <property type="entry name" value="REGULATORY COMPONENTS OF SENSORY TRANSDUCTION SYSTEM"/>
    <property type="match status" value="1"/>
</dbReference>
<dbReference type="Gene3D" id="3.30.450.20">
    <property type="entry name" value="PAS domain"/>
    <property type="match status" value="2"/>
</dbReference>
<dbReference type="InterPro" id="IPR050469">
    <property type="entry name" value="Diguanylate_Cyclase"/>
</dbReference>
<dbReference type="RefSeq" id="WP_117324718.1">
    <property type="nucleotide sequence ID" value="NZ_QVTE01000001.1"/>
</dbReference>
<dbReference type="SUPFAM" id="SSF55073">
    <property type="entry name" value="Nucleotide cyclase"/>
    <property type="match status" value="1"/>
</dbReference>
<dbReference type="CDD" id="cd12912">
    <property type="entry name" value="PDC2_MCP_like"/>
    <property type="match status" value="1"/>
</dbReference>
<dbReference type="GO" id="GO:0043709">
    <property type="term" value="P:cell adhesion involved in single-species biofilm formation"/>
    <property type="evidence" value="ECO:0007669"/>
    <property type="project" value="TreeGrafter"/>
</dbReference>
<evidence type="ECO:0000256" key="6">
    <source>
        <dbReference type="SAM" id="Phobius"/>
    </source>
</evidence>
<dbReference type="Proteomes" id="UP000264541">
    <property type="component" value="Unassembled WGS sequence"/>
</dbReference>
<dbReference type="GO" id="GO:0052621">
    <property type="term" value="F:diguanylate cyclase activity"/>
    <property type="evidence" value="ECO:0007669"/>
    <property type="project" value="TreeGrafter"/>
</dbReference>
<dbReference type="Pfam" id="PF00990">
    <property type="entry name" value="GGDEF"/>
    <property type="match status" value="1"/>
</dbReference>
<feature type="transmembrane region" description="Helical" evidence="6">
    <location>
        <begin position="285"/>
        <end position="304"/>
    </location>
</feature>
<comment type="subcellular location">
    <subcellularLocation>
        <location evidence="1">Cell membrane</location>
        <topology evidence="1">Multi-pass membrane protein</topology>
    </subcellularLocation>
</comment>
<evidence type="ECO:0000256" key="1">
    <source>
        <dbReference type="ARBA" id="ARBA00004651"/>
    </source>
</evidence>
<dbReference type="InterPro" id="IPR029151">
    <property type="entry name" value="Sensor-like_sf"/>
</dbReference>
<dbReference type="Gene3D" id="3.30.70.270">
    <property type="match status" value="1"/>
</dbReference>
<dbReference type="FunFam" id="3.30.70.270:FF:000001">
    <property type="entry name" value="Diguanylate cyclase domain protein"/>
    <property type="match status" value="1"/>
</dbReference>
<proteinExistence type="predicted"/>
<dbReference type="InterPro" id="IPR043128">
    <property type="entry name" value="Rev_trsase/Diguanyl_cyclase"/>
</dbReference>
<gene>
    <name evidence="8" type="ORF">D0469_00615</name>
</gene>
<dbReference type="CDD" id="cd01949">
    <property type="entry name" value="GGDEF"/>
    <property type="match status" value="1"/>
</dbReference>
<dbReference type="InterPro" id="IPR029787">
    <property type="entry name" value="Nucleotide_cyclase"/>
</dbReference>
<evidence type="ECO:0000256" key="4">
    <source>
        <dbReference type="ARBA" id="ARBA00022989"/>
    </source>
</evidence>
<evidence type="ECO:0000256" key="2">
    <source>
        <dbReference type="ARBA" id="ARBA00022475"/>
    </source>
</evidence>
<dbReference type="Pfam" id="PF02743">
    <property type="entry name" value="dCache_1"/>
    <property type="match status" value="1"/>
</dbReference>
<dbReference type="SMART" id="SM00267">
    <property type="entry name" value="GGDEF"/>
    <property type="match status" value="1"/>
</dbReference>
<evidence type="ECO:0000313" key="8">
    <source>
        <dbReference type="EMBL" id="RFU71643.1"/>
    </source>
</evidence>
<dbReference type="InterPro" id="IPR033479">
    <property type="entry name" value="dCache_1"/>
</dbReference>
<dbReference type="GO" id="GO:1902201">
    <property type="term" value="P:negative regulation of bacterial-type flagellum-dependent cell motility"/>
    <property type="evidence" value="ECO:0007669"/>
    <property type="project" value="TreeGrafter"/>
</dbReference>
<sequence>MMKKKKYSIHLLILTLLVFAMVGTFIGTAISGILVSKQNLEKNYLIENQYYAQKLAATTDSLFRNMMKRLIMESEESEYLTADPKEIHDELEQTLESTTFFNSLLFVEKSGRVVASAPHMELVDKKLNSIGSKEALEKKLPTVSKPYVGVTGNLILLISVPVFDENRAYKGFIGGTIHLHEINSLTRVLGQHPKHENNSYVYVVDSQGNVIYHPDKNRINDNVKENEIVKQVLKGKNGSQEVINTKGIAMLAGFASAGSTTNWGIVSQTPKSSVIEPTAQMAKQVSLIAIPFMIFVFIISLLILKKIVTPIRNLAIYAKQITLDPSVQKPLIPEWYFELKELKRAILVAVDFYQKKITFVESESNQDPLTGFYNRRFLERKIKDLGDYSIILFDIDRFKNVNDQYGHQVGDEVLKYLSELIKRETRESDLCFRLGGEEFLIVLQETDLPLAQSFGERIRKTTEETISPTGKPITISIGIGNLPSTAHRFSELLNLTDQALYKAKQQGRNRVVVAEGTKT</sequence>
<reference evidence="8 9" key="1">
    <citation type="submission" date="2018-08" db="EMBL/GenBank/DDBJ databases">
        <title>Bacillus chawlae sp. nov., Bacillus glennii sp. nov., and Bacillus saganii sp. nov. Isolated from the Vehicle Assembly Building at Kennedy Space Center where the Viking Spacecraft were Assembled.</title>
        <authorList>
            <person name="Seuylemezian A."/>
            <person name="Vaishampayan P."/>
        </authorList>
    </citation>
    <scope>NUCLEOTIDE SEQUENCE [LARGE SCALE GENOMIC DNA]</scope>
    <source>
        <strain evidence="8 9">V47-23a</strain>
    </source>
</reference>
<keyword evidence="5 6" id="KW-0472">Membrane</keyword>
<organism evidence="8 9">
    <name type="scientific">Peribacillus saganii</name>
    <dbReference type="NCBI Taxonomy" id="2303992"/>
    <lineage>
        <taxon>Bacteria</taxon>
        <taxon>Bacillati</taxon>
        <taxon>Bacillota</taxon>
        <taxon>Bacilli</taxon>
        <taxon>Bacillales</taxon>
        <taxon>Bacillaceae</taxon>
        <taxon>Peribacillus</taxon>
    </lineage>
</organism>
<dbReference type="PANTHER" id="PTHR45138:SF9">
    <property type="entry name" value="DIGUANYLATE CYCLASE DGCM-RELATED"/>
    <property type="match status" value="1"/>
</dbReference>
<dbReference type="SUPFAM" id="SSF103190">
    <property type="entry name" value="Sensory domain-like"/>
    <property type="match status" value="1"/>
</dbReference>
<dbReference type="PROSITE" id="PS50887">
    <property type="entry name" value="GGDEF"/>
    <property type="match status" value="1"/>
</dbReference>
<evidence type="ECO:0000256" key="5">
    <source>
        <dbReference type="ARBA" id="ARBA00023136"/>
    </source>
</evidence>
<accession>A0A372LTW6</accession>
<dbReference type="OrthoDB" id="9759607at2"/>
<keyword evidence="9" id="KW-1185">Reference proteome</keyword>
<dbReference type="AlphaFoldDB" id="A0A372LTW6"/>
<evidence type="ECO:0000313" key="9">
    <source>
        <dbReference type="Proteomes" id="UP000264541"/>
    </source>
</evidence>
<keyword evidence="2" id="KW-1003">Cell membrane</keyword>
<protein>
    <submittedName>
        <fullName evidence="8">Diguanylate cyclase</fullName>
    </submittedName>
</protein>
<dbReference type="EMBL" id="QVTE01000001">
    <property type="protein sequence ID" value="RFU71643.1"/>
    <property type="molecule type" value="Genomic_DNA"/>
</dbReference>
<evidence type="ECO:0000259" key="7">
    <source>
        <dbReference type="PROSITE" id="PS50887"/>
    </source>
</evidence>
<dbReference type="NCBIfam" id="TIGR00254">
    <property type="entry name" value="GGDEF"/>
    <property type="match status" value="1"/>
</dbReference>
<name>A0A372LTW6_9BACI</name>
<keyword evidence="3 6" id="KW-0812">Transmembrane</keyword>